<dbReference type="PANTHER" id="PTHR30024">
    <property type="entry name" value="ALIPHATIC SULFONATES-BINDING PROTEIN-RELATED"/>
    <property type="match status" value="1"/>
</dbReference>
<comment type="similarity">
    <text evidence="2">Belongs to the bacterial solute-binding protein SsuA/TauA family.</text>
</comment>
<comment type="caution">
    <text evidence="6">The sequence shown here is derived from an EMBL/GenBank/DDBJ whole genome shotgun (WGS) entry which is preliminary data.</text>
</comment>
<name>A0A918ANM8_9PSEU</name>
<accession>A0A918ANM8</accession>
<dbReference type="PROSITE" id="PS51257">
    <property type="entry name" value="PROKAR_LIPOPROTEIN"/>
    <property type="match status" value="1"/>
</dbReference>
<dbReference type="PANTHER" id="PTHR30024:SF47">
    <property type="entry name" value="TAURINE-BINDING PERIPLASMIC PROTEIN"/>
    <property type="match status" value="1"/>
</dbReference>
<evidence type="ECO:0000313" key="6">
    <source>
        <dbReference type="EMBL" id="GGP63834.1"/>
    </source>
</evidence>
<evidence type="ECO:0000259" key="5">
    <source>
        <dbReference type="Pfam" id="PF09084"/>
    </source>
</evidence>
<proteinExistence type="inferred from homology"/>
<feature type="signal peptide" evidence="4">
    <location>
        <begin position="1"/>
        <end position="26"/>
    </location>
</feature>
<evidence type="ECO:0000256" key="1">
    <source>
        <dbReference type="ARBA" id="ARBA00004418"/>
    </source>
</evidence>
<dbReference type="Proteomes" id="UP000639606">
    <property type="component" value="Unassembled WGS sequence"/>
</dbReference>
<protein>
    <submittedName>
        <fullName evidence="6">Sulfonate ABC transporter substrate-binding protein</fullName>
    </submittedName>
</protein>
<feature type="domain" description="SsuA/THI5-like" evidence="5">
    <location>
        <begin position="67"/>
        <end position="277"/>
    </location>
</feature>
<gene>
    <name evidence="6" type="primary">ssuA</name>
    <name evidence="6" type="ORF">GCM10010185_40680</name>
</gene>
<dbReference type="Gene3D" id="3.40.190.10">
    <property type="entry name" value="Periplasmic binding protein-like II"/>
    <property type="match status" value="2"/>
</dbReference>
<keyword evidence="7" id="KW-1185">Reference proteome</keyword>
<reference evidence="6" key="2">
    <citation type="submission" date="2020-09" db="EMBL/GenBank/DDBJ databases">
        <authorList>
            <person name="Sun Q."/>
            <person name="Ohkuma M."/>
        </authorList>
    </citation>
    <scope>NUCLEOTIDE SEQUENCE</scope>
    <source>
        <strain evidence="6">JCM 3313</strain>
    </source>
</reference>
<dbReference type="SUPFAM" id="SSF53850">
    <property type="entry name" value="Periplasmic binding protein-like II"/>
    <property type="match status" value="1"/>
</dbReference>
<dbReference type="AlphaFoldDB" id="A0A918ANM8"/>
<evidence type="ECO:0000313" key="7">
    <source>
        <dbReference type="Proteomes" id="UP000639606"/>
    </source>
</evidence>
<dbReference type="InterPro" id="IPR015168">
    <property type="entry name" value="SsuA/THI5"/>
</dbReference>
<dbReference type="Pfam" id="PF09084">
    <property type="entry name" value="NMT1"/>
    <property type="match status" value="1"/>
</dbReference>
<sequence>MSPMTRRVGRSATRLLSALSAVAMLAAVSGCGLLGGSESTSADAPSGSGQVEKSKIKLGLLPILDVASVHLAIKKNYFRDEGLEVEVTNFQGGAAAIPGLIKGEIDITFGNWVSFFSAEANGAAKGVDGLKLVSDGYQTKPEMFLIVAAPDAAVKSPQDLAGKKIAINTYRNIAELTARATLEANNVDPNSVEFKEMPFPDMEAAIKGGSVDAAFMVEPFITRAQRAIGATTVLDAASGPTDGIPIGGYATTGKFAQDNPKTIEAFQRAMARGQKDASDSAAVVPLLQEYAKVDKETAGLVKFGEFPTSLDATRLQRVATLMRTYGLLEKDFDVKPMILAGSSG</sequence>
<dbReference type="GO" id="GO:0042597">
    <property type="term" value="C:periplasmic space"/>
    <property type="evidence" value="ECO:0007669"/>
    <property type="project" value="UniProtKB-SubCell"/>
</dbReference>
<feature type="chain" id="PRO_5039694935" evidence="4">
    <location>
        <begin position="27"/>
        <end position="344"/>
    </location>
</feature>
<keyword evidence="3 4" id="KW-0732">Signal</keyword>
<comment type="subcellular location">
    <subcellularLocation>
        <location evidence="1">Periplasm</location>
    </subcellularLocation>
</comment>
<evidence type="ECO:0000256" key="2">
    <source>
        <dbReference type="ARBA" id="ARBA00010742"/>
    </source>
</evidence>
<reference evidence="6" key="1">
    <citation type="journal article" date="2014" name="Int. J. Syst. Evol. Microbiol.">
        <title>Complete genome sequence of Corynebacterium casei LMG S-19264T (=DSM 44701T), isolated from a smear-ripened cheese.</title>
        <authorList>
            <consortium name="US DOE Joint Genome Institute (JGI-PGF)"/>
            <person name="Walter F."/>
            <person name="Albersmeier A."/>
            <person name="Kalinowski J."/>
            <person name="Ruckert C."/>
        </authorList>
    </citation>
    <scope>NUCLEOTIDE SEQUENCE</scope>
    <source>
        <strain evidence="6">JCM 3313</strain>
    </source>
</reference>
<dbReference type="EMBL" id="BMRG01000007">
    <property type="protein sequence ID" value="GGP63834.1"/>
    <property type="molecule type" value="Genomic_DNA"/>
</dbReference>
<organism evidence="6 7">
    <name type="scientific">Saccharothrix coeruleofusca</name>
    <dbReference type="NCBI Taxonomy" id="33919"/>
    <lineage>
        <taxon>Bacteria</taxon>
        <taxon>Bacillati</taxon>
        <taxon>Actinomycetota</taxon>
        <taxon>Actinomycetes</taxon>
        <taxon>Pseudonocardiales</taxon>
        <taxon>Pseudonocardiaceae</taxon>
        <taxon>Saccharothrix</taxon>
    </lineage>
</organism>
<evidence type="ECO:0000256" key="3">
    <source>
        <dbReference type="ARBA" id="ARBA00022729"/>
    </source>
</evidence>
<evidence type="ECO:0000256" key="4">
    <source>
        <dbReference type="SAM" id="SignalP"/>
    </source>
</evidence>